<keyword evidence="1" id="KW-0732">Signal</keyword>
<dbReference type="PANTHER" id="PTHR23268:SF102">
    <property type="entry name" value="IMMUNOGLOBULIN V-SET DOMAIN-CONTAINING PROTEIN"/>
    <property type="match status" value="1"/>
</dbReference>
<proteinExistence type="predicted"/>
<dbReference type="SMART" id="SM00409">
    <property type="entry name" value="IG"/>
    <property type="match status" value="1"/>
</dbReference>
<evidence type="ECO:0000313" key="4">
    <source>
        <dbReference type="Ensembl" id="ENSCCRP00015016228.1"/>
    </source>
</evidence>
<evidence type="ECO:0000256" key="1">
    <source>
        <dbReference type="ARBA" id="ARBA00022729"/>
    </source>
</evidence>
<sequence>MFRIETLLCWPANCVNFEQTPLLIVNQSSEAKINCKHDGSSLLVMLWYRQQSMSLDLIGYSYSGSPPNKEPEFKDRFTQTREKTETGSLTISELVLSDSAIYYCAASTQCHKISFY</sequence>
<evidence type="ECO:0000256" key="2">
    <source>
        <dbReference type="ARBA" id="ARBA00022859"/>
    </source>
</evidence>
<dbReference type="Proteomes" id="UP000694700">
    <property type="component" value="Unplaced"/>
</dbReference>
<organism evidence="4 5">
    <name type="scientific">Cyprinus carpio</name>
    <name type="common">Common carp</name>
    <dbReference type="NCBI Taxonomy" id="7962"/>
    <lineage>
        <taxon>Eukaryota</taxon>
        <taxon>Metazoa</taxon>
        <taxon>Chordata</taxon>
        <taxon>Craniata</taxon>
        <taxon>Vertebrata</taxon>
        <taxon>Euteleostomi</taxon>
        <taxon>Actinopterygii</taxon>
        <taxon>Neopterygii</taxon>
        <taxon>Teleostei</taxon>
        <taxon>Ostariophysi</taxon>
        <taxon>Cypriniformes</taxon>
        <taxon>Cyprinidae</taxon>
        <taxon>Cyprininae</taxon>
        <taxon>Cyprinus</taxon>
    </lineage>
</organism>
<protein>
    <recommendedName>
        <fullName evidence="3">Ig-like domain-containing protein</fullName>
    </recommendedName>
</protein>
<dbReference type="PROSITE" id="PS50835">
    <property type="entry name" value="IG_LIKE"/>
    <property type="match status" value="1"/>
</dbReference>
<dbReference type="SUPFAM" id="SSF48726">
    <property type="entry name" value="Immunoglobulin"/>
    <property type="match status" value="1"/>
</dbReference>
<dbReference type="GO" id="GO:0002376">
    <property type="term" value="P:immune system process"/>
    <property type="evidence" value="ECO:0007669"/>
    <property type="project" value="UniProtKB-KW"/>
</dbReference>
<dbReference type="InterPro" id="IPR050413">
    <property type="entry name" value="TCR_beta_variable"/>
</dbReference>
<reference evidence="4" key="1">
    <citation type="submission" date="2025-08" db="UniProtKB">
        <authorList>
            <consortium name="Ensembl"/>
        </authorList>
    </citation>
    <scope>IDENTIFICATION</scope>
</reference>
<evidence type="ECO:0000259" key="3">
    <source>
        <dbReference type="PROSITE" id="PS50835"/>
    </source>
</evidence>
<evidence type="ECO:0000313" key="5">
    <source>
        <dbReference type="Proteomes" id="UP000694700"/>
    </source>
</evidence>
<dbReference type="InterPro" id="IPR013106">
    <property type="entry name" value="Ig_V-set"/>
</dbReference>
<dbReference type="Ensembl" id="ENSCCRT00015016806.1">
    <property type="protein sequence ID" value="ENSCCRP00015016228.1"/>
    <property type="gene ID" value="ENSCCRG00015007191.1"/>
</dbReference>
<dbReference type="Pfam" id="PF07686">
    <property type="entry name" value="V-set"/>
    <property type="match status" value="1"/>
</dbReference>
<dbReference type="GO" id="GO:0005886">
    <property type="term" value="C:plasma membrane"/>
    <property type="evidence" value="ECO:0007669"/>
    <property type="project" value="TreeGrafter"/>
</dbReference>
<dbReference type="InterPro" id="IPR003599">
    <property type="entry name" value="Ig_sub"/>
</dbReference>
<dbReference type="SMART" id="SM00406">
    <property type="entry name" value="IGv"/>
    <property type="match status" value="1"/>
</dbReference>
<name>A0A8C1T3T2_CYPCA</name>
<dbReference type="GO" id="GO:0007166">
    <property type="term" value="P:cell surface receptor signaling pathway"/>
    <property type="evidence" value="ECO:0007669"/>
    <property type="project" value="TreeGrafter"/>
</dbReference>
<dbReference type="InterPro" id="IPR007110">
    <property type="entry name" value="Ig-like_dom"/>
</dbReference>
<dbReference type="AlphaFoldDB" id="A0A8C1T3T2"/>
<dbReference type="InterPro" id="IPR013783">
    <property type="entry name" value="Ig-like_fold"/>
</dbReference>
<feature type="domain" description="Ig-like" evidence="3">
    <location>
        <begin position="11"/>
        <end position="114"/>
    </location>
</feature>
<dbReference type="InterPro" id="IPR036179">
    <property type="entry name" value="Ig-like_dom_sf"/>
</dbReference>
<dbReference type="PANTHER" id="PTHR23268">
    <property type="entry name" value="T-CELL RECEPTOR BETA CHAIN"/>
    <property type="match status" value="1"/>
</dbReference>
<accession>A0A8C1T3T2</accession>
<keyword evidence="2" id="KW-0391">Immunity</keyword>
<dbReference type="Gene3D" id="2.60.40.10">
    <property type="entry name" value="Immunoglobulins"/>
    <property type="match status" value="1"/>
</dbReference>